<dbReference type="InterPro" id="IPR023825">
    <property type="entry name" value="CRISPR-assoc_RAMP_BGP1436"/>
</dbReference>
<feature type="domain" description="CRISPR type III-associated protein" evidence="2">
    <location>
        <begin position="26"/>
        <end position="76"/>
    </location>
</feature>
<evidence type="ECO:0000313" key="3">
    <source>
        <dbReference type="EMBL" id="EJI84612.1"/>
    </source>
</evidence>
<comment type="caution">
    <text evidence="3">The sequence shown here is derived from an EMBL/GenBank/DDBJ whole genome shotgun (WGS) entry which is preliminary data.</text>
</comment>
<dbReference type="PANTHER" id="PTHR35579:SF6">
    <property type="entry name" value="DUF324 DOMAIN-CONTAINING PROTEIN"/>
    <property type="match status" value="1"/>
</dbReference>
<evidence type="ECO:0000256" key="1">
    <source>
        <dbReference type="ARBA" id="ARBA00023118"/>
    </source>
</evidence>
<dbReference type="GO" id="GO:0051607">
    <property type="term" value="P:defense response to virus"/>
    <property type="evidence" value="ECO:0007669"/>
    <property type="project" value="UniProtKB-KW"/>
</dbReference>
<protein>
    <recommendedName>
        <fullName evidence="2">CRISPR type III-associated protein domain-containing protein</fullName>
    </recommendedName>
</protein>
<accession>J2IBW7</accession>
<keyword evidence="1" id="KW-0051">Antiviral defense</keyword>
<gene>
    <name evidence="3" type="ORF">AEST_25450</name>
</gene>
<dbReference type="CDD" id="cd09726">
    <property type="entry name" value="RAMP_I_III"/>
    <property type="match status" value="1"/>
</dbReference>
<dbReference type="AlphaFoldDB" id="J2IBW7"/>
<dbReference type="InterPro" id="IPR005537">
    <property type="entry name" value="RAMP_III_fam"/>
</dbReference>
<evidence type="ECO:0000313" key="4">
    <source>
        <dbReference type="Proteomes" id="UP000012043"/>
    </source>
</evidence>
<name>J2IBW7_9ALTE</name>
<dbReference type="NCBIfam" id="TIGR03986">
    <property type="entry name" value="TIGR03986 family CRISPR-associated RAMP protein"/>
    <property type="match status" value="1"/>
</dbReference>
<dbReference type="EMBL" id="ALAB01000029">
    <property type="protein sequence ID" value="EJI84612.1"/>
    <property type="molecule type" value="Genomic_DNA"/>
</dbReference>
<organism evidence="3 4">
    <name type="scientific">Alishewanella aestuarii B11</name>
    <dbReference type="NCBI Taxonomy" id="1197174"/>
    <lineage>
        <taxon>Bacteria</taxon>
        <taxon>Pseudomonadati</taxon>
        <taxon>Pseudomonadota</taxon>
        <taxon>Gammaproteobacteria</taxon>
        <taxon>Alteromonadales</taxon>
        <taxon>Alteromonadaceae</taxon>
        <taxon>Alishewanella</taxon>
    </lineage>
</organism>
<sequence length="710" mass="79614">MPDWAHLVSHDVPFADGYSGSIEYTLTNATPLCVGAEQQAADGKPTQVLWARDPKGNPVIPGSSIKGMLRSVLEIASFGKFQTVDNQHFSYRDISSSDTVYAKELHETEVVAYWVKYDEKQQVWQFRKSQWLPVFNDDLTKFTQQSFKNDPGVTVKQKYQKWPLASKAIPFTPGNRTMMGTRGKPVTVACASSLGQGDLMGYPVFTGFRPGKKEVRDGRLGFNYLFHSSDDTAQVFEHGTKLVNRLFENHNEELVQYFKQNPHPELGIPVFARKTKKGELIALGFAKMPRKLYEKSVHELVLARQKLAQSQHIFDMAELIFGTLREFGFSLKSRVAFSDAVCRQKTALSFSKPVILSQPKASFLAAYLEQEPASTLLTTYQSQARLKGWKRYPVKPEMDTDIPADLQNKVNVQSQLELMAPKAEFSGKLVFHNLKKEELAALIWALQLPADSELAYHSLGHGKPLGAGAVRFHQLQLQGRGNQSQPLPSVDELIALFTEHMDQAYPSDEHSWRVSPQITHLLAMADLKNNAGKNLSYMALADYKNCRGLPDFKKQDQVLSRKSPAMATQPKAFAAGRLADLIKAVGGESELAVSEKLLLQQRQEQEAQAQLANASEAGRLFMELKAKMEGSELQKDLMKQNPLFPDLEKSMRLFIDEGGEDMLAKELVLLVRNTAKCNYLNLSLKKKENKQKLNERNALINALAAKYGIT</sequence>
<dbReference type="Pfam" id="PF03787">
    <property type="entry name" value="RAMPs"/>
    <property type="match status" value="1"/>
</dbReference>
<evidence type="ECO:0000259" key="2">
    <source>
        <dbReference type="Pfam" id="PF03787"/>
    </source>
</evidence>
<dbReference type="InterPro" id="IPR052216">
    <property type="entry name" value="CRISPR_Csm3_endoribonuclease"/>
</dbReference>
<proteinExistence type="predicted"/>
<dbReference type="Proteomes" id="UP000012043">
    <property type="component" value="Unassembled WGS sequence"/>
</dbReference>
<dbReference type="PANTHER" id="PTHR35579">
    <property type="entry name" value="CRISPR SYSTEM CMS ENDORIBONUCLEASE CSM3"/>
    <property type="match status" value="1"/>
</dbReference>
<keyword evidence="4" id="KW-1185">Reference proteome</keyword>
<reference evidence="3 4" key="1">
    <citation type="journal article" date="2012" name="J. Bacteriol.">
        <title>Genome Sequence of Pectin-Degrading Alishewanella aestuarii Strain B11T, Isolated from Tidal Flat Sediment.</title>
        <authorList>
            <person name="Jung J."/>
            <person name="Choi S."/>
            <person name="Chun J."/>
            <person name="Park W."/>
        </authorList>
    </citation>
    <scope>NUCLEOTIDE SEQUENCE [LARGE SCALE GENOMIC DNA]</scope>
    <source>
        <strain evidence="3 4">B11</strain>
    </source>
</reference>
<dbReference type="PATRIC" id="fig|1197174.4.peg.2488"/>